<dbReference type="PANTHER" id="PTHR16288">
    <property type="entry name" value="WD40 REPEAT PROTEIN 4"/>
    <property type="match status" value="1"/>
</dbReference>
<sequence>TEENKKSVDCNTGWKETITSLVSVHGKRELVASAFGSRVQIWSSRTAKLVTLALELEDESSAAVRALSFSPDGRLLLLAFDDKWVQIWNTTDLRVACRILLPKRCSGASFTKDGKYVLLADKFGDVYCAHTEVSPETVEEEKQGEVPRMKSWNLFGHFCSIITALDVSGDSCLILSGDRDGKLRLTWMPSDMNDKHGAYEIAAYCMGHDQFITGAAFCGGLVVSSSGDGSVALWSTEGE</sequence>
<reference evidence="7" key="1">
    <citation type="submission" date="2014-05" db="EMBL/GenBank/DDBJ databases">
        <title>The transcriptome of the halophilic microalga Tetraselmis sp. GSL018 isolated from the Great Salt Lake, Utah.</title>
        <authorList>
            <person name="Jinkerson R.E."/>
            <person name="D'Adamo S."/>
            <person name="Posewitz M.C."/>
        </authorList>
    </citation>
    <scope>NUCLEOTIDE SEQUENCE</scope>
    <source>
        <strain evidence="7">GSL018</strain>
    </source>
</reference>
<feature type="non-terminal residue" evidence="7">
    <location>
        <position position="1"/>
    </location>
</feature>
<dbReference type="InterPro" id="IPR028884">
    <property type="entry name" value="Trm82"/>
</dbReference>
<feature type="non-terminal residue" evidence="7">
    <location>
        <position position="239"/>
    </location>
</feature>
<evidence type="ECO:0000256" key="5">
    <source>
        <dbReference type="ARBA" id="ARBA00023242"/>
    </source>
</evidence>
<evidence type="ECO:0000256" key="3">
    <source>
        <dbReference type="ARBA" id="ARBA00022694"/>
    </source>
</evidence>
<evidence type="ECO:0000256" key="6">
    <source>
        <dbReference type="PROSITE-ProRule" id="PRU00221"/>
    </source>
</evidence>
<proteinExistence type="predicted"/>
<dbReference type="GO" id="GO:0006400">
    <property type="term" value="P:tRNA modification"/>
    <property type="evidence" value="ECO:0007669"/>
    <property type="project" value="TreeGrafter"/>
</dbReference>
<evidence type="ECO:0000256" key="4">
    <source>
        <dbReference type="ARBA" id="ARBA00022737"/>
    </source>
</evidence>
<keyword evidence="3" id="KW-0819">tRNA processing</keyword>
<name>A0A061S0G4_9CHLO</name>
<keyword evidence="7" id="KW-0489">Methyltransferase</keyword>
<organism evidence="7">
    <name type="scientific">Tetraselmis sp. GSL018</name>
    <dbReference type="NCBI Taxonomy" id="582737"/>
    <lineage>
        <taxon>Eukaryota</taxon>
        <taxon>Viridiplantae</taxon>
        <taxon>Chlorophyta</taxon>
        <taxon>core chlorophytes</taxon>
        <taxon>Chlorodendrophyceae</taxon>
        <taxon>Chlorodendrales</taxon>
        <taxon>Chlorodendraceae</taxon>
        <taxon>Tetraselmis</taxon>
    </lineage>
</organism>
<protein>
    <submittedName>
        <fullName evidence="7">tRNA (Guanine-N(7)-)-methyltransferase subunit TRM82</fullName>
    </submittedName>
</protein>
<dbReference type="PANTHER" id="PTHR16288:SF0">
    <property type="entry name" value="TRNA (GUANINE-N(7)-)-METHYLTRANSFERASE NON-CATALYTIC SUBUNIT WDR4"/>
    <property type="match status" value="1"/>
</dbReference>
<dbReference type="GO" id="GO:0005634">
    <property type="term" value="C:nucleus"/>
    <property type="evidence" value="ECO:0007669"/>
    <property type="project" value="UniProtKB-SubCell"/>
</dbReference>
<dbReference type="SMART" id="SM00320">
    <property type="entry name" value="WD40"/>
    <property type="match status" value="4"/>
</dbReference>
<dbReference type="GO" id="GO:0043527">
    <property type="term" value="C:tRNA methyltransferase complex"/>
    <property type="evidence" value="ECO:0007669"/>
    <property type="project" value="TreeGrafter"/>
</dbReference>
<dbReference type="InterPro" id="IPR001680">
    <property type="entry name" value="WD40_rpt"/>
</dbReference>
<gene>
    <name evidence="7" type="primary">TRM82</name>
    <name evidence="7" type="ORF">TSPGSL018_20227</name>
</gene>
<feature type="repeat" description="WD" evidence="6">
    <location>
        <begin position="205"/>
        <end position="239"/>
    </location>
</feature>
<feature type="repeat" description="WD" evidence="6">
    <location>
        <begin position="57"/>
        <end position="89"/>
    </location>
</feature>
<dbReference type="GO" id="GO:0005829">
    <property type="term" value="C:cytosol"/>
    <property type="evidence" value="ECO:0007669"/>
    <property type="project" value="TreeGrafter"/>
</dbReference>
<comment type="subcellular location">
    <subcellularLocation>
        <location evidence="1">Nucleus</location>
    </subcellularLocation>
</comment>
<dbReference type="PROSITE" id="PS50082">
    <property type="entry name" value="WD_REPEATS_2"/>
    <property type="match status" value="2"/>
</dbReference>
<keyword evidence="2 6" id="KW-0853">WD repeat</keyword>
<dbReference type="EMBL" id="GBEZ01009152">
    <property type="protein sequence ID" value="JAC76420.1"/>
    <property type="molecule type" value="Transcribed_RNA"/>
</dbReference>
<keyword evidence="7" id="KW-0808">Transferase</keyword>
<dbReference type="InterPro" id="IPR036322">
    <property type="entry name" value="WD40_repeat_dom_sf"/>
</dbReference>
<keyword evidence="5" id="KW-0539">Nucleus</keyword>
<evidence type="ECO:0000313" key="7">
    <source>
        <dbReference type="EMBL" id="JAC76420.1"/>
    </source>
</evidence>
<dbReference type="GO" id="GO:0008168">
    <property type="term" value="F:methyltransferase activity"/>
    <property type="evidence" value="ECO:0007669"/>
    <property type="project" value="UniProtKB-KW"/>
</dbReference>
<evidence type="ECO:0000256" key="1">
    <source>
        <dbReference type="ARBA" id="ARBA00004123"/>
    </source>
</evidence>
<dbReference type="SUPFAM" id="SSF50978">
    <property type="entry name" value="WD40 repeat-like"/>
    <property type="match status" value="1"/>
</dbReference>
<dbReference type="Pfam" id="PF00400">
    <property type="entry name" value="WD40"/>
    <property type="match status" value="3"/>
</dbReference>
<dbReference type="Gene3D" id="2.130.10.10">
    <property type="entry name" value="YVTN repeat-like/Quinoprotein amine dehydrogenase"/>
    <property type="match status" value="2"/>
</dbReference>
<dbReference type="PROSITE" id="PS50294">
    <property type="entry name" value="WD_REPEATS_REGION"/>
    <property type="match status" value="1"/>
</dbReference>
<dbReference type="GO" id="GO:0036265">
    <property type="term" value="P:RNA (guanine-N7)-methylation"/>
    <property type="evidence" value="ECO:0007669"/>
    <property type="project" value="InterPro"/>
</dbReference>
<evidence type="ECO:0000256" key="2">
    <source>
        <dbReference type="ARBA" id="ARBA00022574"/>
    </source>
</evidence>
<dbReference type="InterPro" id="IPR015943">
    <property type="entry name" value="WD40/YVTN_repeat-like_dom_sf"/>
</dbReference>
<accession>A0A061S0G4</accession>
<dbReference type="AlphaFoldDB" id="A0A061S0G4"/>
<keyword evidence="4" id="KW-0677">Repeat</keyword>